<dbReference type="InterPro" id="IPR010894">
    <property type="entry name" value="SpoVAD"/>
</dbReference>
<organism evidence="1 2">
    <name type="scientific">Salsuginibacillus halophilus</name>
    <dbReference type="NCBI Taxonomy" id="517424"/>
    <lineage>
        <taxon>Bacteria</taxon>
        <taxon>Bacillati</taxon>
        <taxon>Bacillota</taxon>
        <taxon>Bacilli</taxon>
        <taxon>Bacillales</taxon>
        <taxon>Bacillaceae</taxon>
        <taxon>Salsuginibacillus</taxon>
    </lineage>
</organism>
<reference evidence="1 2" key="1">
    <citation type="submission" date="2018-03" db="EMBL/GenBank/DDBJ databases">
        <title>Genomic Encyclopedia of Type Strains, Phase III (KMG-III): the genomes of soil and plant-associated and newly described type strains.</title>
        <authorList>
            <person name="Whitman W."/>
        </authorList>
    </citation>
    <scope>NUCLEOTIDE SEQUENCE [LARGE SCALE GENOMIC DNA]</scope>
    <source>
        <strain evidence="1 2">CGMCC 1.07653</strain>
    </source>
</reference>
<dbReference type="PIRSF" id="PIRSF011570">
    <property type="entry name" value="SpoVAD"/>
    <property type="match status" value="1"/>
</dbReference>
<gene>
    <name evidence="1" type="ORF">B0H94_10316</name>
</gene>
<protein>
    <submittedName>
        <fullName evidence="1">Stage V sporulation protein AD</fullName>
    </submittedName>
</protein>
<dbReference type="InterPro" id="IPR038369">
    <property type="entry name" value="SpoVAD_sf"/>
</dbReference>
<evidence type="ECO:0000313" key="2">
    <source>
        <dbReference type="Proteomes" id="UP000242310"/>
    </source>
</evidence>
<proteinExistence type="predicted"/>
<comment type="caution">
    <text evidence="1">The sequence shown here is derived from an EMBL/GenBank/DDBJ whole genome shotgun (WGS) entry which is preliminary data.</text>
</comment>
<dbReference type="SUPFAM" id="SSF53901">
    <property type="entry name" value="Thiolase-like"/>
    <property type="match status" value="1"/>
</dbReference>
<dbReference type="GO" id="GO:0016746">
    <property type="term" value="F:acyltransferase activity"/>
    <property type="evidence" value="ECO:0007669"/>
    <property type="project" value="InterPro"/>
</dbReference>
<dbReference type="AlphaFoldDB" id="A0A2P8HW53"/>
<dbReference type="InterPro" id="IPR016039">
    <property type="entry name" value="Thiolase-like"/>
</dbReference>
<dbReference type="RefSeq" id="WP_106587742.1">
    <property type="nucleotide sequence ID" value="NZ_PYAV01000003.1"/>
</dbReference>
<dbReference type="NCBIfam" id="TIGR02845">
    <property type="entry name" value="spore_V_AD"/>
    <property type="match status" value="1"/>
</dbReference>
<dbReference type="EMBL" id="PYAV01000003">
    <property type="protein sequence ID" value="PSL50405.1"/>
    <property type="molecule type" value="Genomic_DNA"/>
</dbReference>
<dbReference type="NCBIfam" id="NF006160">
    <property type="entry name" value="PRK08304.1"/>
    <property type="match status" value="1"/>
</dbReference>
<keyword evidence="2" id="KW-1185">Reference proteome</keyword>
<dbReference type="Gene3D" id="3.40.47.40">
    <property type="entry name" value="Stage V sporulation protein AD"/>
    <property type="match status" value="1"/>
</dbReference>
<accession>A0A2P8HW53</accession>
<sequence length="341" mass="35498">MKTGKQSFSYSPAPVIEASGTAGGPFEAAGSMREAFDILFDDLYMGMDSFEKAQQKLFETAASEALRHGDFSGSDMDLLFAGDLTNQMTSTTFAGRTLGIPYVGLFGACSTSMESLALAALTVASGGADRVLCGTSSHNAAMERQFRYPTEYGAQKPPTAQWTASAAGAAVIAAPNGKQGPVVTKATIGRVIDRGIADPFNMGAAMAPAAVDTIDQHFQDFHTTADDYDLILTGDLGRVGRMLALDLFAEKKIDMPEEKLQDAGLMIYSQNQPVNAGASGCGCSAAVTYGHIIKGLESGNLSKVLIAATGALLSPVSYQQGETIPCIAHAVVIEQPKGGGA</sequence>
<name>A0A2P8HW53_9BACI</name>
<dbReference type="Proteomes" id="UP000242310">
    <property type="component" value="Unassembled WGS sequence"/>
</dbReference>
<evidence type="ECO:0000313" key="1">
    <source>
        <dbReference type="EMBL" id="PSL50405.1"/>
    </source>
</evidence>
<dbReference type="NCBIfam" id="NF009069">
    <property type="entry name" value="PRK12404.1"/>
    <property type="match status" value="1"/>
</dbReference>
<dbReference type="Pfam" id="PF07451">
    <property type="entry name" value="SpoVAD"/>
    <property type="match status" value="1"/>
</dbReference>
<dbReference type="OrthoDB" id="9770068at2"/>